<gene>
    <name evidence="1" type="ORF">PsB1_1240</name>
</gene>
<keyword evidence="2" id="KW-1185">Reference proteome</keyword>
<proteinExistence type="predicted"/>
<name>A0ABQ4PVT0_9PROT</name>
<reference evidence="1" key="1">
    <citation type="submission" date="2021-05" db="EMBL/GenBank/DDBJ databases">
        <authorList>
            <person name="Tanabe Y."/>
        </authorList>
    </citation>
    <scope>NUCLEOTIDE SEQUENCE</scope>
    <source>
        <strain evidence="1">BOTRYCO-1</strain>
    </source>
</reference>
<reference evidence="1" key="2">
    <citation type="journal article" date="2023" name="ISME Commun">
        <title>Characterization of a bloom-associated alphaproteobacterial lineage, 'Candidatus Phycosocius': insights into freshwater algal-bacterial interactions.</title>
        <authorList>
            <person name="Tanabe Y."/>
            <person name="Yamaguchi H."/>
            <person name="Yoshida M."/>
            <person name="Kai A."/>
            <person name="Okazaki Y."/>
        </authorList>
    </citation>
    <scope>NUCLEOTIDE SEQUENCE</scope>
    <source>
        <strain evidence="1">BOTRYCO-1</strain>
    </source>
</reference>
<protein>
    <submittedName>
        <fullName evidence="1">Uncharacterized protein</fullName>
    </submittedName>
</protein>
<dbReference type="EMBL" id="BPFZ01000006">
    <property type="protein sequence ID" value="GIU67086.1"/>
    <property type="molecule type" value="Genomic_DNA"/>
</dbReference>
<organism evidence="1 2">
    <name type="scientific">Candidatus Phycosocius spiralis</name>
    <dbReference type="NCBI Taxonomy" id="2815099"/>
    <lineage>
        <taxon>Bacteria</taxon>
        <taxon>Pseudomonadati</taxon>
        <taxon>Pseudomonadota</taxon>
        <taxon>Alphaproteobacteria</taxon>
        <taxon>Caulobacterales</taxon>
        <taxon>Caulobacterales incertae sedis</taxon>
        <taxon>Candidatus Phycosocius</taxon>
    </lineage>
</organism>
<accession>A0ABQ4PVT0</accession>
<sequence>MVIKDVKRTYPIHLTPLNELETKYVTICDMRAALAVPIPLIERNQSFGPLMMNDLPWARS</sequence>
<evidence type="ECO:0000313" key="2">
    <source>
        <dbReference type="Proteomes" id="UP001161064"/>
    </source>
</evidence>
<evidence type="ECO:0000313" key="1">
    <source>
        <dbReference type="EMBL" id="GIU67086.1"/>
    </source>
</evidence>
<dbReference type="Proteomes" id="UP001161064">
    <property type="component" value="Unassembled WGS sequence"/>
</dbReference>
<comment type="caution">
    <text evidence="1">The sequence shown here is derived from an EMBL/GenBank/DDBJ whole genome shotgun (WGS) entry which is preliminary data.</text>
</comment>